<organism evidence="1">
    <name type="scientific">Arion vulgaris</name>
    <dbReference type="NCBI Taxonomy" id="1028688"/>
    <lineage>
        <taxon>Eukaryota</taxon>
        <taxon>Metazoa</taxon>
        <taxon>Spiralia</taxon>
        <taxon>Lophotrochozoa</taxon>
        <taxon>Mollusca</taxon>
        <taxon>Gastropoda</taxon>
        <taxon>Heterobranchia</taxon>
        <taxon>Euthyneura</taxon>
        <taxon>Panpulmonata</taxon>
        <taxon>Eupulmonata</taxon>
        <taxon>Stylommatophora</taxon>
        <taxon>Helicina</taxon>
        <taxon>Arionoidea</taxon>
        <taxon>Arionidae</taxon>
        <taxon>Arion</taxon>
    </lineage>
</organism>
<reference evidence="1" key="1">
    <citation type="submission" date="2014-12" db="EMBL/GenBank/DDBJ databases">
        <title>Insight into the proteome of Arion vulgaris.</title>
        <authorList>
            <person name="Aradska J."/>
            <person name="Bulat T."/>
            <person name="Smidak R."/>
            <person name="Sarate P."/>
            <person name="Gangsoo J."/>
            <person name="Sialana F."/>
            <person name="Bilban M."/>
            <person name="Lubec G."/>
        </authorList>
    </citation>
    <scope>NUCLEOTIDE SEQUENCE</scope>
    <source>
        <tissue evidence="1">Skin</tissue>
    </source>
</reference>
<gene>
    <name evidence="1" type="primary">ORF11219</name>
</gene>
<protein>
    <submittedName>
        <fullName evidence="1">Uncharacterized protein</fullName>
    </submittedName>
</protein>
<proteinExistence type="predicted"/>
<sequence>SLRSRTTRHDSTRTLINEDISSQFESRKMTESFRQALLHVAFHVSSDNHIVSEMSRISHADEHGVVKMLARSLPHIVPNVLLAK</sequence>
<accession>A0A0B6Y3D2</accession>
<feature type="non-terminal residue" evidence="1">
    <location>
        <position position="1"/>
    </location>
</feature>
<dbReference type="AlphaFoldDB" id="A0A0B6Y3D2"/>
<feature type="non-terminal residue" evidence="1">
    <location>
        <position position="84"/>
    </location>
</feature>
<evidence type="ECO:0000313" key="1">
    <source>
        <dbReference type="EMBL" id="CEK50603.1"/>
    </source>
</evidence>
<name>A0A0B6Y3D2_9EUPU</name>
<dbReference type="EMBL" id="HACG01003738">
    <property type="protein sequence ID" value="CEK50603.1"/>
    <property type="molecule type" value="Transcribed_RNA"/>
</dbReference>